<keyword evidence="1" id="KW-0732">Signal</keyword>
<organism evidence="2 3">
    <name type="scientific">Phyllosticta citrichinensis</name>
    <dbReference type="NCBI Taxonomy" id="1130410"/>
    <lineage>
        <taxon>Eukaryota</taxon>
        <taxon>Fungi</taxon>
        <taxon>Dikarya</taxon>
        <taxon>Ascomycota</taxon>
        <taxon>Pezizomycotina</taxon>
        <taxon>Dothideomycetes</taxon>
        <taxon>Dothideomycetes incertae sedis</taxon>
        <taxon>Botryosphaeriales</taxon>
        <taxon>Phyllostictaceae</taxon>
        <taxon>Phyllosticta</taxon>
    </lineage>
</organism>
<reference evidence="2 3" key="1">
    <citation type="journal article" date="2022" name="G3 (Bethesda)">
        <title>Enemy or ally: a genomic approach to elucidate the lifestyle of Phyllosticta citrichinaensis.</title>
        <authorList>
            <person name="Buijs V.A."/>
            <person name="Groenewald J.Z."/>
            <person name="Haridas S."/>
            <person name="LaButti K.M."/>
            <person name="Lipzen A."/>
            <person name="Martin F.M."/>
            <person name="Barry K."/>
            <person name="Grigoriev I.V."/>
            <person name="Crous P.W."/>
            <person name="Seidl M.F."/>
        </authorList>
    </citation>
    <scope>NUCLEOTIDE SEQUENCE [LARGE SCALE GENOMIC DNA]</scope>
    <source>
        <strain evidence="2 3">CBS 129764</strain>
    </source>
</reference>
<feature type="chain" id="PRO_5046616817" evidence="1">
    <location>
        <begin position="23"/>
        <end position="226"/>
    </location>
</feature>
<evidence type="ECO:0000313" key="3">
    <source>
        <dbReference type="Proteomes" id="UP001456524"/>
    </source>
</evidence>
<proteinExistence type="predicted"/>
<dbReference type="Proteomes" id="UP001456524">
    <property type="component" value="Unassembled WGS sequence"/>
</dbReference>
<gene>
    <name evidence="2" type="ORF">IWX90DRAFT_23099</name>
</gene>
<name>A0ABR1Y7I5_9PEZI</name>
<keyword evidence="3" id="KW-1185">Reference proteome</keyword>
<accession>A0ABR1Y7I5</accession>
<feature type="signal peptide" evidence="1">
    <location>
        <begin position="1"/>
        <end position="22"/>
    </location>
</feature>
<comment type="caution">
    <text evidence="2">The sequence shown here is derived from an EMBL/GenBank/DDBJ whole genome shotgun (WGS) entry which is preliminary data.</text>
</comment>
<evidence type="ECO:0000256" key="1">
    <source>
        <dbReference type="SAM" id="SignalP"/>
    </source>
</evidence>
<sequence>MNPLLCLVFVFVCHLLSPPRFSLLPSIHPSVRSSDAFRFFHFETVKEPSLPSSSTSHRMQAIPPRHRYLSHPSRLISPSKSPSKRIVLDLLRRLGRCRRDGSRLRDGVCRDDRTPLEALVADKGPNVLVVADELVIELLELPDLFTNARDLLCSAQGRMLAPWPPRRSLRNTCTQKQWGRGRAASTSWPTTRTTFCCACGATFWATTWARAGSWDQNKCSLKTKES</sequence>
<evidence type="ECO:0000313" key="2">
    <source>
        <dbReference type="EMBL" id="KAK8177606.1"/>
    </source>
</evidence>
<dbReference type="EMBL" id="JBBWUH010000001">
    <property type="protein sequence ID" value="KAK8177606.1"/>
    <property type="molecule type" value="Genomic_DNA"/>
</dbReference>
<protein>
    <submittedName>
        <fullName evidence="2">Uncharacterized protein</fullName>
    </submittedName>
</protein>